<name>A0ABQ4ZQL6_9ASTR</name>
<dbReference type="InterPro" id="IPR005162">
    <property type="entry name" value="Retrotrans_gag_dom"/>
</dbReference>
<reference evidence="4" key="2">
    <citation type="submission" date="2022-01" db="EMBL/GenBank/DDBJ databases">
        <authorList>
            <person name="Yamashiro T."/>
            <person name="Shiraishi A."/>
            <person name="Satake H."/>
            <person name="Nakayama K."/>
        </authorList>
    </citation>
    <scope>NUCLEOTIDE SEQUENCE</scope>
</reference>
<keyword evidence="4" id="KW-0695">RNA-directed DNA polymerase</keyword>
<dbReference type="GO" id="GO:0003964">
    <property type="term" value="F:RNA-directed DNA polymerase activity"/>
    <property type="evidence" value="ECO:0007669"/>
    <property type="project" value="UniProtKB-KW"/>
</dbReference>
<comment type="caution">
    <text evidence="4">The sequence shown here is derived from an EMBL/GenBank/DDBJ whole genome shotgun (WGS) entry which is preliminary data.</text>
</comment>
<keyword evidence="4" id="KW-0808">Transferase</keyword>
<evidence type="ECO:0000313" key="4">
    <source>
        <dbReference type="EMBL" id="GJS91581.1"/>
    </source>
</evidence>
<dbReference type="Pfam" id="PF03732">
    <property type="entry name" value="Retrotrans_gag"/>
    <property type="match status" value="1"/>
</dbReference>
<proteinExistence type="predicted"/>
<keyword evidence="4" id="KW-0548">Nucleotidyltransferase</keyword>
<feature type="domain" description="Retrotransposon gag" evidence="2">
    <location>
        <begin position="641"/>
        <end position="704"/>
    </location>
</feature>
<feature type="region of interest" description="Disordered" evidence="1">
    <location>
        <begin position="288"/>
        <end position="310"/>
    </location>
</feature>
<protein>
    <submittedName>
        <fullName evidence="4">Reverse transcriptase domain-containing protein</fullName>
    </submittedName>
</protein>
<dbReference type="EMBL" id="BQNB010011517">
    <property type="protein sequence ID" value="GJS91581.1"/>
    <property type="molecule type" value="Genomic_DNA"/>
</dbReference>
<evidence type="ECO:0000259" key="3">
    <source>
        <dbReference type="Pfam" id="PF07727"/>
    </source>
</evidence>
<feature type="domain" description="Reverse transcriptase Ty1/copia-type" evidence="3">
    <location>
        <begin position="128"/>
        <end position="193"/>
    </location>
</feature>
<organism evidence="4 5">
    <name type="scientific">Tanacetum coccineum</name>
    <dbReference type="NCBI Taxonomy" id="301880"/>
    <lineage>
        <taxon>Eukaryota</taxon>
        <taxon>Viridiplantae</taxon>
        <taxon>Streptophyta</taxon>
        <taxon>Embryophyta</taxon>
        <taxon>Tracheophyta</taxon>
        <taxon>Spermatophyta</taxon>
        <taxon>Magnoliopsida</taxon>
        <taxon>eudicotyledons</taxon>
        <taxon>Gunneridae</taxon>
        <taxon>Pentapetalae</taxon>
        <taxon>asterids</taxon>
        <taxon>campanulids</taxon>
        <taxon>Asterales</taxon>
        <taxon>Asteraceae</taxon>
        <taxon>Asteroideae</taxon>
        <taxon>Anthemideae</taxon>
        <taxon>Anthemidinae</taxon>
        <taxon>Tanacetum</taxon>
    </lineage>
</organism>
<feature type="region of interest" description="Disordered" evidence="1">
    <location>
        <begin position="590"/>
        <end position="636"/>
    </location>
</feature>
<evidence type="ECO:0000313" key="5">
    <source>
        <dbReference type="Proteomes" id="UP001151760"/>
    </source>
</evidence>
<feature type="compositionally biased region" description="Polar residues" evidence="1">
    <location>
        <begin position="454"/>
        <end position="466"/>
    </location>
</feature>
<sequence length="759" mass="83379">MMVCNVKHTSYKVVRCSYGLRVVIRTSWTNQNFGHCFYGYPTFSPLFEEYFTAGNQSVPKSSSLTDNSSQPNIQPSKNVQTTIEPITPTATVIAEENNTKIQAEDAQIDENKFYNIFSPPVREEVELQVWELIEKPFGKTVIKLKWLWKNKKDEDQTVIRNKARLVAKGYAQEEGIDFKESFAPVARLEAVTDMIVYHLSLTSLSFAHRSKVMAASVIPISSDSSEESVPIVPADPLVAPEVGAVSVTSPAEVLDLVDFSSSDSDPSEDSLPPAPELPFVSPFLCSDDSKADSESDLAEQRPERHESLAVHDAMVSRWRDRVASRPSSPSGSSSHDAFAPSSEFPIALLLTAKKRVGPFPAHRLAWRRVSHRSSNRHSLPDFTSDSSSSGSSFDSSSGWFIPRLWLDDIVRHLDVGGLHHCLLTTSESSPDSSSERSLDSSSLSARPSHKRCRSPTTSVPSSTHIGTTDVEAVADLGNGDGVGVDIEDGIGIGVEIVASDIREDKEEFEAEASVEGTMEIAVDPLITGGISESTRGDAPDLEGTLYDIVHYMLEDMTITRSGMTPEAIEELIAQRVAEGLSNYETTRAANTHEAESQSQNGNDGDNGNGANGNGGNRNGNHGDGGNNGNGNPNENGRGAIDFMKLMTEVYCPRNEIQKMETELWNLTVKNNDLTAYTYRFQELTLLCTRMVPEEEDRIERYVGGFPDNIQGNVMSAEPTRLQDAIRLANSLLDQKLKGYAIRSAENKRKFESNQRDNRA</sequence>
<evidence type="ECO:0000256" key="1">
    <source>
        <dbReference type="SAM" id="MobiDB-lite"/>
    </source>
</evidence>
<reference evidence="4" key="1">
    <citation type="journal article" date="2022" name="Int. J. Mol. Sci.">
        <title>Draft Genome of Tanacetum Coccineum: Genomic Comparison of Closely Related Tanacetum-Family Plants.</title>
        <authorList>
            <person name="Yamashiro T."/>
            <person name="Shiraishi A."/>
            <person name="Nakayama K."/>
            <person name="Satake H."/>
        </authorList>
    </citation>
    <scope>NUCLEOTIDE SEQUENCE</scope>
</reference>
<dbReference type="Pfam" id="PF07727">
    <property type="entry name" value="RVT_2"/>
    <property type="match status" value="1"/>
</dbReference>
<evidence type="ECO:0000259" key="2">
    <source>
        <dbReference type="Pfam" id="PF03732"/>
    </source>
</evidence>
<feature type="compositionally biased region" description="Gly residues" evidence="1">
    <location>
        <begin position="604"/>
        <end position="628"/>
    </location>
</feature>
<feature type="compositionally biased region" description="Basic and acidic residues" evidence="1">
    <location>
        <begin position="288"/>
        <end position="309"/>
    </location>
</feature>
<gene>
    <name evidence="4" type="ORF">Tco_0774217</name>
</gene>
<feature type="region of interest" description="Disordered" evidence="1">
    <location>
        <begin position="424"/>
        <end position="466"/>
    </location>
</feature>
<dbReference type="InterPro" id="IPR013103">
    <property type="entry name" value="RVT_2"/>
</dbReference>
<accession>A0ABQ4ZQL6</accession>
<keyword evidence="5" id="KW-1185">Reference proteome</keyword>
<dbReference type="Proteomes" id="UP001151760">
    <property type="component" value="Unassembled WGS sequence"/>
</dbReference>